<evidence type="ECO:0000313" key="2">
    <source>
        <dbReference type="EMBL" id="GHF98620.1"/>
    </source>
</evidence>
<gene>
    <name evidence="2" type="ORF">GCM10017567_11700</name>
</gene>
<dbReference type="EMBL" id="BNAW01000003">
    <property type="protein sequence ID" value="GHF98620.1"/>
    <property type="molecule type" value="Genomic_DNA"/>
</dbReference>
<name>A0ABQ3K5D8_9PSEU</name>
<keyword evidence="3" id="KW-1185">Reference proteome</keyword>
<comment type="caution">
    <text evidence="2">The sequence shown here is derived from an EMBL/GenBank/DDBJ whole genome shotgun (WGS) entry which is preliminary data.</text>
</comment>
<dbReference type="InterPro" id="IPR037401">
    <property type="entry name" value="SnoaL-like"/>
</dbReference>
<accession>A0ABQ3K5D8</accession>
<reference evidence="3" key="1">
    <citation type="journal article" date="2019" name="Int. J. Syst. Evol. Microbiol.">
        <title>The Global Catalogue of Microorganisms (GCM) 10K type strain sequencing project: providing services to taxonomists for standard genome sequencing and annotation.</title>
        <authorList>
            <consortium name="The Broad Institute Genomics Platform"/>
            <consortium name="The Broad Institute Genome Sequencing Center for Infectious Disease"/>
            <person name="Wu L."/>
            <person name="Ma J."/>
        </authorList>
    </citation>
    <scope>NUCLEOTIDE SEQUENCE [LARGE SCALE GENOMIC DNA]</scope>
    <source>
        <strain evidence="3">CGMCC 4.7680</strain>
    </source>
</reference>
<dbReference type="Gene3D" id="3.10.450.50">
    <property type="match status" value="2"/>
</dbReference>
<protein>
    <recommendedName>
        <fullName evidence="1">SnoaL-like domain-containing protein</fullName>
    </recommendedName>
</protein>
<evidence type="ECO:0000259" key="1">
    <source>
        <dbReference type="Pfam" id="PF12680"/>
    </source>
</evidence>
<feature type="domain" description="SnoaL-like" evidence="1">
    <location>
        <begin position="149"/>
        <end position="261"/>
    </location>
</feature>
<evidence type="ECO:0000313" key="3">
    <source>
        <dbReference type="Proteomes" id="UP000649955"/>
    </source>
</evidence>
<dbReference type="Pfam" id="PF12680">
    <property type="entry name" value="SnoaL_2"/>
    <property type="match status" value="1"/>
</dbReference>
<sequence length="276" mass="29994">MFASLPGSTDRRWQGTGSSVLAMTSPLIDRYVAVWNEPEPAARRRVVTELWAEDGVQYTETAEHRGHDAVEARITGAHEQFVAPGAFVFAAAEDGVTHHDAVTFTTHMVPAAGGAPVWSGTVVLLLDRDGRIGRDYQFTGAAANTRAVVTDFLGRLADGDPDRIAALFADVVDWQLDWPEAGHPAVPWIRQRSTRADVADHFRELNAFHGERGGVAPRILVDGRDAVVLGDIRQTVKATGRAYAARCALHLTVDNGVITRYHVYEDSLTVAQAFTG</sequence>
<dbReference type="InterPro" id="IPR032710">
    <property type="entry name" value="NTF2-like_dom_sf"/>
</dbReference>
<proteinExistence type="predicted"/>
<dbReference type="Proteomes" id="UP000649955">
    <property type="component" value="Unassembled WGS sequence"/>
</dbReference>
<organism evidence="2 3">
    <name type="scientific">Amycolatopsis bullii</name>
    <dbReference type="NCBI Taxonomy" id="941987"/>
    <lineage>
        <taxon>Bacteria</taxon>
        <taxon>Bacillati</taxon>
        <taxon>Actinomycetota</taxon>
        <taxon>Actinomycetes</taxon>
        <taxon>Pseudonocardiales</taxon>
        <taxon>Pseudonocardiaceae</taxon>
        <taxon>Amycolatopsis</taxon>
    </lineage>
</organism>
<dbReference type="SUPFAM" id="SSF54427">
    <property type="entry name" value="NTF2-like"/>
    <property type="match status" value="2"/>
</dbReference>